<feature type="compositionally biased region" description="Basic and acidic residues" evidence="1">
    <location>
        <begin position="237"/>
        <end position="252"/>
    </location>
</feature>
<evidence type="ECO:0000313" key="3">
    <source>
        <dbReference type="Proteomes" id="UP000016931"/>
    </source>
</evidence>
<dbReference type="EMBL" id="KB456263">
    <property type="protein sequence ID" value="EMF13238.1"/>
    <property type="molecule type" value="Genomic_DNA"/>
</dbReference>
<feature type="compositionally biased region" description="Basic and acidic residues" evidence="1">
    <location>
        <begin position="377"/>
        <end position="421"/>
    </location>
</feature>
<evidence type="ECO:0000313" key="2">
    <source>
        <dbReference type="EMBL" id="EMF13238.1"/>
    </source>
</evidence>
<protein>
    <submittedName>
        <fullName evidence="2">Uncharacterized protein</fullName>
    </submittedName>
</protein>
<dbReference type="eggNOG" id="ENOG502R9RG">
    <property type="taxonomic scope" value="Eukaryota"/>
</dbReference>
<feature type="compositionally biased region" description="Polar residues" evidence="1">
    <location>
        <begin position="94"/>
        <end position="107"/>
    </location>
</feature>
<keyword evidence="3" id="KW-1185">Reference proteome</keyword>
<dbReference type="AlphaFoldDB" id="M3CHH0"/>
<organism evidence="2 3">
    <name type="scientific">Sphaerulina musiva (strain SO2202)</name>
    <name type="common">Poplar stem canker fungus</name>
    <name type="synonym">Septoria musiva</name>
    <dbReference type="NCBI Taxonomy" id="692275"/>
    <lineage>
        <taxon>Eukaryota</taxon>
        <taxon>Fungi</taxon>
        <taxon>Dikarya</taxon>
        <taxon>Ascomycota</taxon>
        <taxon>Pezizomycotina</taxon>
        <taxon>Dothideomycetes</taxon>
        <taxon>Dothideomycetidae</taxon>
        <taxon>Mycosphaerellales</taxon>
        <taxon>Mycosphaerellaceae</taxon>
        <taxon>Sphaerulina</taxon>
    </lineage>
</organism>
<accession>M3CHH0</accession>
<dbReference type="GeneID" id="27897815"/>
<feature type="region of interest" description="Disordered" evidence="1">
    <location>
        <begin position="731"/>
        <end position="774"/>
    </location>
</feature>
<feature type="compositionally biased region" description="Polar residues" evidence="1">
    <location>
        <begin position="285"/>
        <end position="302"/>
    </location>
</feature>
<feature type="compositionally biased region" description="Low complexity" evidence="1">
    <location>
        <begin position="486"/>
        <end position="496"/>
    </location>
</feature>
<feature type="compositionally biased region" description="Basic and acidic residues" evidence="1">
    <location>
        <begin position="497"/>
        <end position="521"/>
    </location>
</feature>
<feature type="compositionally biased region" description="Gly residues" evidence="1">
    <location>
        <begin position="1164"/>
        <end position="1178"/>
    </location>
</feature>
<evidence type="ECO:0000256" key="1">
    <source>
        <dbReference type="SAM" id="MobiDB-lite"/>
    </source>
</evidence>
<feature type="compositionally biased region" description="Low complexity" evidence="1">
    <location>
        <begin position="267"/>
        <end position="277"/>
    </location>
</feature>
<proteinExistence type="predicted"/>
<name>M3CHH0_SPHMS</name>
<dbReference type="Proteomes" id="UP000016931">
    <property type="component" value="Unassembled WGS sequence"/>
</dbReference>
<feature type="compositionally biased region" description="Low complexity" evidence="1">
    <location>
        <begin position="587"/>
        <end position="601"/>
    </location>
</feature>
<dbReference type="OMA" id="QANRVEC"/>
<feature type="compositionally biased region" description="Basic and acidic residues" evidence="1">
    <location>
        <begin position="548"/>
        <end position="568"/>
    </location>
</feature>
<dbReference type="RefSeq" id="XP_016761359.1">
    <property type="nucleotide sequence ID" value="XM_016900678.1"/>
</dbReference>
<dbReference type="OrthoDB" id="3647232at2759"/>
<feature type="compositionally biased region" description="Basic and acidic residues" evidence="1">
    <location>
        <begin position="732"/>
        <end position="754"/>
    </location>
</feature>
<feature type="region of interest" description="Disordered" evidence="1">
    <location>
        <begin position="331"/>
        <end position="421"/>
    </location>
</feature>
<sequence length="1224" mass="137007">MDELPFSKPSSSAHRFAHNDKNGRGWGQLDNSKEEIAVAGNPTPRAQSRSAFTTNRSSKTPSVNLKNQLLNSVKRPGDLPGSIPQSDAAKRQKLPSSQLPQRSNDSSLPVRDTPSGPFHSSSKLSNASAAPKPMKSIFMEISDDSDDDKATEPISRQLSPLRSSLPVAHRILEVNGEAALARSKFLRQQAENAKLADKHFKPPTWPTASIARRQTVKKEQSPPTPSRRSQKSKRKDVRSIARPKPEEVISRELDEEVAPITPLTMSRQRQPQTTKPQRIARETPKTSLFSSEGTDGPSTFTQRLQEVKKEHPLEPEIRSRRPVQHKVELANSVSTNFETEQNKQQRLGFKTAEAASQKLERERQQSLHHARLVVEQQNKKREADERIRRQQEERDRAQRAEGAKARLAELQRRRQQNIDKQRLEYADQQRNRAIDEQLRVSREETRKKKAEVEVEAAARKAKADAELARKKARDDAEKEAARIRRAALAAQAPILDEQARRDRDERIRLKKERAIRNKQTEREEEIEDEDEPHAAPKPKPKGPAATVREARLTEKPAATEDVGNHDNNDGPAAYRPTPHLYAKQPISLHSAAGSNALSSGSRPMQQPSGIKPRVVRDKQRPLGEILFEDAKLLQWRDTGESWSAISTKFAELTGKKRAEDTLRRRYSTVSKALSEARVGSELKRRMVANDEEARMEVNVAVHGEWPIGSTANTNAANTVPIKSVTPQVLEVEPEKASHEKDNKAKRSIDNDPHHQWVQPQKAAPATAMGSSNTLTTGSVPPGLIKGSLGEILPIDALIICWRREGMGWAQVVEKYRAATGIRKSDYRLKLRVDEVEPAVNDAVVFPDELEALSRDAPGARAKVNKKVWKTWPPVPEPVSEQDMAVAKPLDEPAARPTTGGKTITWDIHSKYLEDREAADAELSDVESASEIDEDNPQDSYYYYYRVYRREYTLEDEEDGIGIQDVEWRECNEFENPDEANQAAAAEISQQVQGRPNFQEGRYTLEHNSHNGFQHLTLVNAAVGQLDVIVSPVVRIPEERILPSSKEGWLHNSLYYVKQAITHIKYTVDDVLGETHTETVIREKEVEGTHTSFLDQANLRAVTHFVKLTRPKSVNLDQNSLEQANRVECLLAELRDRADAEVVGESGSGQEIMFRGVLDDDDDGGGGGGSGGGGGGGEGGGKEESVGGQQEKNNKKKKKEKKEKVEVWVVRTRLTGPRNLYKFSK</sequence>
<feature type="compositionally biased region" description="Basic and acidic residues" evidence="1">
    <location>
        <begin position="456"/>
        <end position="482"/>
    </location>
</feature>
<dbReference type="HOGENOM" id="CLU_268337_0_0_1"/>
<feature type="region of interest" description="Disordered" evidence="1">
    <location>
        <begin position="1"/>
        <end position="163"/>
    </location>
</feature>
<feature type="compositionally biased region" description="Acidic residues" evidence="1">
    <location>
        <begin position="522"/>
        <end position="531"/>
    </location>
</feature>
<gene>
    <name evidence="2" type="ORF">SEPMUDRAFT_107280</name>
</gene>
<feature type="compositionally biased region" description="Polar residues" evidence="1">
    <location>
        <begin position="118"/>
        <end position="128"/>
    </location>
</feature>
<feature type="region of interest" description="Disordered" evidence="1">
    <location>
        <begin position="456"/>
        <end position="613"/>
    </location>
</feature>
<reference evidence="2 3" key="1">
    <citation type="journal article" date="2012" name="PLoS Pathog.">
        <title>Diverse lifestyles and strategies of plant pathogenesis encoded in the genomes of eighteen Dothideomycetes fungi.</title>
        <authorList>
            <person name="Ohm R.A."/>
            <person name="Feau N."/>
            <person name="Henrissat B."/>
            <person name="Schoch C.L."/>
            <person name="Horwitz B.A."/>
            <person name="Barry K.W."/>
            <person name="Condon B.J."/>
            <person name="Copeland A.C."/>
            <person name="Dhillon B."/>
            <person name="Glaser F."/>
            <person name="Hesse C.N."/>
            <person name="Kosti I."/>
            <person name="LaButti K."/>
            <person name="Lindquist E.A."/>
            <person name="Lucas S."/>
            <person name="Salamov A.A."/>
            <person name="Bradshaw R.E."/>
            <person name="Ciuffetti L."/>
            <person name="Hamelin R.C."/>
            <person name="Kema G.H.J."/>
            <person name="Lawrence C."/>
            <person name="Scott J.A."/>
            <person name="Spatafora J.W."/>
            <person name="Turgeon B.G."/>
            <person name="de Wit P.J.G.M."/>
            <person name="Zhong S."/>
            <person name="Goodwin S.B."/>
            <person name="Grigoriev I.V."/>
        </authorList>
    </citation>
    <scope>NUCLEOTIDE SEQUENCE [LARGE SCALE GENOMIC DNA]</scope>
    <source>
        <strain evidence="2 3">SO2202</strain>
    </source>
</reference>
<feature type="compositionally biased region" description="Polar residues" evidence="1">
    <location>
        <begin position="44"/>
        <end position="71"/>
    </location>
</feature>
<feature type="compositionally biased region" description="Polar residues" evidence="1">
    <location>
        <begin position="331"/>
        <end position="345"/>
    </location>
</feature>
<feature type="region of interest" description="Disordered" evidence="1">
    <location>
        <begin position="1155"/>
        <end position="1203"/>
    </location>
</feature>
<feature type="region of interest" description="Disordered" evidence="1">
    <location>
        <begin position="192"/>
        <end position="302"/>
    </location>
</feature>